<dbReference type="InterPro" id="IPR000794">
    <property type="entry name" value="Beta-ketoacyl_synthase"/>
</dbReference>
<gene>
    <name evidence="15" type="ORF">HZI73_05890</name>
</gene>
<name>A0A8J8MID3_9FIRM</name>
<dbReference type="InterPro" id="IPR014030">
    <property type="entry name" value="Ketoacyl_synth_N"/>
</dbReference>
<evidence type="ECO:0000256" key="2">
    <source>
        <dbReference type="ARBA" id="ARBA00008467"/>
    </source>
</evidence>
<evidence type="ECO:0000313" key="16">
    <source>
        <dbReference type="Proteomes" id="UP000683246"/>
    </source>
</evidence>
<evidence type="ECO:0000313" key="15">
    <source>
        <dbReference type="EMBL" id="QUI21858.1"/>
    </source>
</evidence>
<dbReference type="InterPro" id="IPR014031">
    <property type="entry name" value="Ketoacyl_synth_C"/>
</dbReference>
<comment type="function">
    <text evidence="10">Proposed to synthesize NOD factor fatty acyl chain. Involved in the synthesis of a highly unsaturated fatty acid moiety, which forms part of a lipo-oligosaccharide that is responsible for host specificity.</text>
</comment>
<reference evidence="15" key="1">
    <citation type="submission" date="2020-07" db="EMBL/GenBank/DDBJ databases">
        <title>Vallitalea pronyensis genome.</title>
        <authorList>
            <person name="Postec A."/>
        </authorList>
    </citation>
    <scope>NUCLEOTIDE SEQUENCE</scope>
    <source>
        <strain evidence="15">FatNI3</strain>
    </source>
</reference>
<feature type="domain" description="Ketosynthase family 3 (KS3)" evidence="14">
    <location>
        <begin position="1"/>
        <end position="368"/>
    </location>
</feature>
<evidence type="ECO:0000256" key="9">
    <source>
        <dbReference type="ARBA" id="ARBA00023136"/>
    </source>
</evidence>
<evidence type="ECO:0000256" key="10">
    <source>
        <dbReference type="ARBA" id="ARBA00037576"/>
    </source>
</evidence>
<organism evidence="15 16">
    <name type="scientific">Vallitalea pronyensis</name>
    <dbReference type="NCBI Taxonomy" id="1348613"/>
    <lineage>
        <taxon>Bacteria</taxon>
        <taxon>Bacillati</taxon>
        <taxon>Bacillota</taxon>
        <taxon>Clostridia</taxon>
        <taxon>Lachnospirales</taxon>
        <taxon>Vallitaleaceae</taxon>
        <taxon>Vallitalea</taxon>
    </lineage>
</organism>
<keyword evidence="16" id="KW-1185">Reference proteome</keyword>
<evidence type="ECO:0000256" key="8">
    <source>
        <dbReference type="ARBA" id="ARBA00022989"/>
    </source>
</evidence>
<dbReference type="AlphaFoldDB" id="A0A8J8MID3"/>
<dbReference type="GO" id="GO:0004315">
    <property type="term" value="F:3-oxoacyl-[acyl-carrier-protein] synthase activity"/>
    <property type="evidence" value="ECO:0007669"/>
    <property type="project" value="TreeGrafter"/>
</dbReference>
<dbReference type="EMBL" id="CP058649">
    <property type="protein sequence ID" value="QUI21858.1"/>
    <property type="molecule type" value="Genomic_DNA"/>
</dbReference>
<dbReference type="RefSeq" id="WP_212697328.1">
    <property type="nucleotide sequence ID" value="NZ_CP058649.1"/>
</dbReference>
<evidence type="ECO:0000256" key="12">
    <source>
        <dbReference type="ARBA" id="ARBA00041756"/>
    </source>
</evidence>
<dbReference type="Gene3D" id="3.40.47.10">
    <property type="match status" value="1"/>
</dbReference>
<comment type="subcellular location">
    <subcellularLocation>
        <location evidence="1">Cell inner membrane</location>
    </subcellularLocation>
</comment>
<keyword evidence="4" id="KW-1003">Cell membrane</keyword>
<dbReference type="InterPro" id="IPR016039">
    <property type="entry name" value="Thiolase-like"/>
</dbReference>
<protein>
    <recommendedName>
        <fullName evidence="11">Nodulation protein E</fullName>
    </recommendedName>
    <alternativeName>
        <fullName evidence="12">Host-specificity of nodulation protein B</fullName>
    </alternativeName>
</protein>
<dbReference type="SUPFAM" id="SSF53901">
    <property type="entry name" value="Thiolase-like"/>
    <property type="match status" value="1"/>
</dbReference>
<comment type="similarity">
    <text evidence="2 13">Belongs to the thiolase-like superfamily. Beta-ketoacyl-ACP synthases family.</text>
</comment>
<dbReference type="PANTHER" id="PTHR11712:SF352">
    <property type="entry name" value="3-OXOACYL-[ACYL-CARRIER-PROTEIN] SYNTHASE"/>
    <property type="match status" value="1"/>
</dbReference>
<dbReference type="PROSITE" id="PS52004">
    <property type="entry name" value="KS3_2"/>
    <property type="match status" value="1"/>
</dbReference>
<evidence type="ECO:0000256" key="7">
    <source>
        <dbReference type="ARBA" id="ARBA00022692"/>
    </source>
</evidence>
<evidence type="ECO:0000256" key="11">
    <source>
        <dbReference type="ARBA" id="ARBA00039445"/>
    </source>
</evidence>
<evidence type="ECO:0000256" key="4">
    <source>
        <dbReference type="ARBA" id="ARBA00022475"/>
    </source>
</evidence>
<dbReference type="Proteomes" id="UP000683246">
    <property type="component" value="Chromosome"/>
</dbReference>
<keyword evidence="5" id="KW-0997">Cell inner membrane</keyword>
<dbReference type="InterPro" id="IPR020841">
    <property type="entry name" value="PKS_Beta-ketoAc_synthase_dom"/>
</dbReference>
<dbReference type="Pfam" id="PF02801">
    <property type="entry name" value="Ketoacyl-synt_C"/>
    <property type="match status" value="1"/>
</dbReference>
<dbReference type="KEGG" id="vpy:HZI73_05890"/>
<keyword evidence="9" id="KW-0472">Membrane</keyword>
<dbReference type="SMART" id="SM00825">
    <property type="entry name" value="PKS_KS"/>
    <property type="match status" value="1"/>
</dbReference>
<evidence type="ECO:0000256" key="13">
    <source>
        <dbReference type="RuleBase" id="RU003694"/>
    </source>
</evidence>
<accession>A0A8J8MID3</accession>
<dbReference type="GO" id="GO:0005886">
    <property type="term" value="C:plasma membrane"/>
    <property type="evidence" value="ECO:0007669"/>
    <property type="project" value="UniProtKB-SubCell"/>
</dbReference>
<evidence type="ECO:0000259" key="14">
    <source>
        <dbReference type="PROSITE" id="PS52004"/>
    </source>
</evidence>
<dbReference type="Pfam" id="PF00109">
    <property type="entry name" value="ketoacyl-synt"/>
    <property type="match status" value="1"/>
</dbReference>
<evidence type="ECO:0000256" key="5">
    <source>
        <dbReference type="ARBA" id="ARBA00022519"/>
    </source>
</evidence>
<evidence type="ECO:0000256" key="3">
    <source>
        <dbReference type="ARBA" id="ARBA00022458"/>
    </source>
</evidence>
<keyword evidence="7" id="KW-0812">Transmembrane</keyword>
<keyword evidence="3" id="KW-0536">Nodulation</keyword>
<keyword evidence="6 13" id="KW-0808">Transferase</keyword>
<evidence type="ECO:0000256" key="1">
    <source>
        <dbReference type="ARBA" id="ARBA00004533"/>
    </source>
</evidence>
<proteinExistence type="inferred from homology"/>
<sequence length="368" mass="40606">MGKVYITGIGIRSKLGNTLSDFWHGINQDWIQEKQSLMIHHHKKEIVADMTSHTMYEENYEEYFLNMCYEAIVSAIHNAKISLTNQEGCIILGTGMGMSDECLKGVNVADAFMSQLACKIQKRLQTKVKVIIIANACCAGAQSIAYAYDLLRVHRYDFIIAGGVEAFSYITYCGFKRLNAIDNTGCKPFDTNRKGIYVGDGAVFYVLRSTNMDGSYCQILGQAVTSDAYHTVAPKPDGSHISRAISQALQKAKKQQHDIDVIVAHGTGTRLNDRIEGHVIYELFGNIDVTAPKGKIGHTGGASGAFGLLTALCALEFQCIPYIVNLNEQDETIKFKGRMYRKKHKTINNVLVNCFAFGGTNTVLVCGL</sequence>
<dbReference type="GO" id="GO:0006633">
    <property type="term" value="P:fatty acid biosynthetic process"/>
    <property type="evidence" value="ECO:0007669"/>
    <property type="project" value="TreeGrafter"/>
</dbReference>
<dbReference type="PANTHER" id="PTHR11712">
    <property type="entry name" value="POLYKETIDE SYNTHASE-RELATED"/>
    <property type="match status" value="1"/>
</dbReference>
<keyword evidence="8" id="KW-1133">Transmembrane helix</keyword>
<evidence type="ECO:0000256" key="6">
    <source>
        <dbReference type="ARBA" id="ARBA00022679"/>
    </source>
</evidence>